<dbReference type="Proteomes" id="UP001307889">
    <property type="component" value="Chromosome 5"/>
</dbReference>
<proteinExistence type="predicted"/>
<dbReference type="EMBL" id="AP028913">
    <property type="protein sequence ID" value="BES94972.1"/>
    <property type="molecule type" value="Genomic_DNA"/>
</dbReference>
<accession>A0ABN7AWX2</accession>
<organism evidence="1 2">
    <name type="scientific">Nesidiocoris tenuis</name>
    <dbReference type="NCBI Taxonomy" id="355587"/>
    <lineage>
        <taxon>Eukaryota</taxon>
        <taxon>Metazoa</taxon>
        <taxon>Ecdysozoa</taxon>
        <taxon>Arthropoda</taxon>
        <taxon>Hexapoda</taxon>
        <taxon>Insecta</taxon>
        <taxon>Pterygota</taxon>
        <taxon>Neoptera</taxon>
        <taxon>Paraneoptera</taxon>
        <taxon>Hemiptera</taxon>
        <taxon>Heteroptera</taxon>
        <taxon>Panheteroptera</taxon>
        <taxon>Cimicomorpha</taxon>
        <taxon>Miridae</taxon>
        <taxon>Dicyphina</taxon>
        <taxon>Nesidiocoris</taxon>
    </lineage>
</organism>
<reference evidence="1 2" key="1">
    <citation type="submission" date="2023-09" db="EMBL/GenBank/DDBJ databases">
        <title>Nesidiocoris tenuis whole genome shotgun sequence.</title>
        <authorList>
            <person name="Shibata T."/>
            <person name="Shimoda M."/>
            <person name="Kobayashi T."/>
            <person name="Uehara T."/>
        </authorList>
    </citation>
    <scope>NUCLEOTIDE SEQUENCE [LARGE SCALE GENOMIC DNA]</scope>
    <source>
        <strain evidence="1 2">Japan</strain>
    </source>
</reference>
<evidence type="ECO:0000313" key="1">
    <source>
        <dbReference type="EMBL" id="BES94972.1"/>
    </source>
</evidence>
<gene>
    <name evidence="1" type="ORF">NTJ_07781</name>
</gene>
<evidence type="ECO:0000313" key="2">
    <source>
        <dbReference type="Proteomes" id="UP001307889"/>
    </source>
</evidence>
<name>A0ABN7AWX2_9HEMI</name>
<sequence length="120" mass="12928">MKISNVIMEEMNGKEWGFWAARDAGKVDSLPVGEAVYHNSGYGHYSRAAGRCAVWRGSASFQLLGPGTTDQAPSTSAVFAVCSALLSYLLQPSSSFAQFPSSSFRGQPLFTLSFRFSSSD</sequence>
<keyword evidence="2" id="KW-1185">Reference proteome</keyword>
<protein>
    <submittedName>
        <fullName evidence="1">Uncharacterized protein</fullName>
    </submittedName>
</protein>